<gene>
    <name evidence="1" type="ORF">SPELUC_LOCUS7999</name>
</gene>
<proteinExistence type="predicted"/>
<comment type="caution">
    <text evidence="1">The sequence shown here is derived from an EMBL/GenBank/DDBJ whole genome shotgun (WGS) entry which is preliminary data.</text>
</comment>
<sequence length="862" mass="98367">MKEILKDSGVLAICIDERELFNLGKMLDEVFGEENRIAIINWQKTYSPKSQSKHVSTATEYVLVYARNLEQATTSKLKHQHQALKGYKNPDADPKGEWRDIPLHAPSGRSRKNIYALQNPFTGGLFYPPRARGWGIKKAEIKSLLEEWGSKYEERDLNDGFSKALVLKGGYQDKKVLAETEKIAQQRYQQGLKGERAYLKEIPGQTSTTFWRENFNWGYEISGHSQADPFAGSGTTGHAVLQLNKENNTNRSFILIEQGNPKNGDTFAKTLLYPRLKATITEMEREELIEAILSTQLDTIPLSESKITEKVYRQCALEGKENKLVPIYHIYARTQVYAPKTVNFHKIPDHLLLEFGITADQLTKKYLGYRKNPLKIKGQTIPFLKLLSSVTGSGKTAILAQIVMVQQTAYNLKGKYKSLIPSTQVKSFLDISTSDITQIDLPLIYVDTIQKFSVKNKESRLIYQAHNLTDSQVEKILELQPQVLILASGTPSLPYKLTDYQKELKDNGFDTLYTVPFVEVKEKKMLKQAAAKEDLPTPKIIYVCKTNLLEIKGAKRDNPQHLVKQKGIDPSTIAIYADIEVAKEEKYALDLEFQKNLFSKGRSSPPENTYEKFITAYIDKTIGSEVAVEQIIGRVLRQPNCRYYPSEELNKAYFHIRVDENKVFEKIINELNEKLKLGGDIEIKSPKGGISYLKDLPPKPDKIGKKKDHSLKHRQNIGKVQRTEKDLGNPKIIQDRIWEEDFGLANMVPAQVILRRADKELRAVGEELINTYRNESLLRISLEKPYEVKGIKVEKKETKCQPFKNAIHEKYSGLNNLEKRTATELDNLVTGDFLEKDKLERKLVRIAEPGEEMIEEMPRKVA</sequence>
<organism evidence="1 2">
    <name type="scientific">Cetraspora pellucida</name>
    <dbReference type="NCBI Taxonomy" id="1433469"/>
    <lineage>
        <taxon>Eukaryota</taxon>
        <taxon>Fungi</taxon>
        <taxon>Fungi incertae sedis</taxon>
        <taxon>Mucoromycota</taxon>
        <taxon>Glomeromycotina</taxon>
        <taxon>Glomeromycetes</taxon>
        <taxon>Diversisporales</taxon>
        <taxon>Gigasporaceae</taxon>
        <taxon>Cetraspora</taxon>
    </lineage>
</organism>
<accession>A0ACA9N0T5</accession>
<dbReference type="EMBL" id="CAJVPW010011333">
    <property type="protein sequence ID" value="CAG8624673.1"/>
    <property type="molecule type" value="Genomic_DNA"/>
</dbReference>
<evidence type="ECO:0000313" key="1">
    <source>
        <dbReference type="EMBL" id="CAG8624673.1"/>
    </source>
</evidence>
<evidence type="ECO:0000313" key="2">
    <source>
        <dbReference type="Proteomes" id="UP000789366"/>
    </source>
</evidence>
<reference evidence="1" key="1">
    <citation type="submission" date="2021-06" db="EMBL/GenBank/DDBJ databases">
        <authorList>
            <person name="Kallberg Y."/>
            <person name="Tangrot J."/>
            <person name="Rosling A."/>
        </authorList>
    </citation>
    <scope>NUCLEOTIDE SEQUENCE</scope>
    <source>
        <strain evidence="1">28 12/20/2015</strain>
    </source>
</reference>
<keyword evidence="2" id="KW-1185">Reference proteome</keyword>
<name>A0ACA9N0T5_9GLOM</name>
<dbReference type="Proteomes" id="UP000789366">
    <property type="component" value="Unassembled WGS sequence"/>
</dbReference>
<protein>
    <submittedName>
        <fullName evidence="1">10156_t:CDS:1</fullName>
    </submittedName>
</protein>
<feature type="non-terminal residue" evidence="1">
    <location>
        <position position="862"/>
    </location>
</feature>